<dbReference type="Gene3D" id="1.20.90.10">
    <property type="entry name" value="Phospholipase A2 domain"/>
    <property type="match status" value="1"/>
</dbReference>
<protein>
    <submittedName>
        <fullName evidence="1">Phospholipase</fullName>
    </submittedName>
</protein>
<dbReference type="Pfam" id="PF09056">
    <property type="entry name" value="Phospholip_A2_3"/>
    <property type="match status" value="1"/>
</dbReference>
<evidence type="ECO:0000313" key="2">
    <source>
        <dbReference type="Proteomes" id="UP001589568"/>
    </source>
</evidence>
<dbReference type="RefSeq" id="WP_379485118.1">
    <property type="nucleotide sequence ID" value="NZ_JBHMCF010000052.1"/>
</dbReference>
<sequence>MVTVTGVGTAAPTSAAALQAPDQQSSASLKLTAKQKRKFTDMWLYEISMSAFQKLRVERPYAGQGIDWSSDACSKSPDRPSGFNFKPSCQRHDFGYRNYKKQNRFTEDNRHRIDKKFRRDMYDVCDKFDGWQSAAGVLCRREADAYYNIVRATGNL</sequence>
<proteinExistence type="predicted"/>
<dbReference type="SUPFAM" id="SSF48619">
    <property type="entry name" value="Phospholipase A2, PLA2"/>
    <property type="match status" value="1"/>
</dbReference>
<evidence type="ECO:0000313" key="1">
    <source>
        <dbReference type="EMBL" id="MFB9476599.1"/>
    </source>
</evidence>
<comment type="caution">
    <text evidence="1">The sequence shown here is derived from an EMBL/GenBank/DDBJ whole genome shotgun (WGS) entry which is preliminary data.</text>
</comment>
<gene>
    <name evidence="1" type="ORF">ACFFR3_44515</name>
</gene>
<dbReference type="InterPro" id="IPR015141">
    <property type="entry name" value="PLipase_A2_prok/fun"/>
</dbReference>
<name>A0ABV5P207_9ACTN</name>
<accession>A0ABV5P207</accession>
<dbReference type="Proteomes" id="UP001589568">
    <property type="component" value="Unassembled WGS sequence"/>
</dbReference>
<reference evidence="1 2" key="1">
    <citation type="submission" date="2024-09" db="EMBL/GenBank/DDBJ databases">
        <authorList>
            <person name="Sun Q."/>
            <person name="Mori K."/>
        </authorList>
    </citation>
    <scope>NUCLEOTIDE SEQUENCE [LARGE SCALE GENOMIC DNA]</scope>
    <source>
        <strain evidence="1 2">JCM 3324</strain>
    </source>
</reference>
<dbReference type="InterPro" id="IPR036444">
    <property type="entry name" value="PLipase_A2_dom_sf"/>
</dbReference>
<keyword evidence="2" id="KW-1185">Reference proteome</keyword>
<dbReference type="EMBL" id="JBHMCF010000052">
    <property type="protein sequence ID" value="MFB9476599.1"/>
    <property type="molecule type" value="Genomic_DNA"/>
</dbReference>
<organism evidence="1 2">
    <name type="scientific">Nonomuraea salmonea</name>
    <dbReference type="NCBI Taxonomy" id="46181"/>
    <lineage>
        <taxon>Bacteria</taxon>
        <taxon>Bacillati</taxon>
        <taxon>Actinomycetota</taxon>
        <taxon>Actinomycetes</taxon>
        <taxon>Streptosporangiales</taxon>
        <taxon>Streptosporangiaceae</taxon>
        <taxon>Nonomuraea</taxon>
    </lineage>
</organism>